<dbReference type="WBParaSite" id="SPAL_0000849766.1">
    <property type="protein sequence ID" value="SPAL_0000849766.1"/>
    <property type="gene ID" value="SPAL_0000849766"/>
</dbReference>
<reference evidence="2" key="1">
    <citation type="submission" date="2017-02" db="UniProtKB">
        <authorList>
            <consortium name="WormBaseParasite"/>
        </authorList>
    </citation>
    <scope>IDENTIFICATION</scope>
</reference>
<dbReference type="AlphaFoldDB" id="A0A0N5BRK0"/>
<evidence type="ECO:0000313" key="1">
    <source>
        <dbReference type="Proteomes" id="UP000046392"/>
    </source>
</evidence>
<evidence type="ECO:0000313" key="2">
    <source>
        <dbReference type="WBParaSite" id="SPAL_0000849766.1"/>
    </source>
</evidence>
<organism evidence="1 2">
    <name type="scientific">Strongyloides papillosus</name>
    <name type="common">Intestinal threadworm</name>
    <dbReference type="NCBI Taxonomy" id="174720"/>
    <lineage>
        <taxon>Eukaryota</taxon>
        <taxon>Metazoa</taxon>
        <taxon>Ecdysozoa</taxon>
        <taxon>Nematoda</taxon>
        <taxon>Chromadorea</taxon>
        <taxon>Rhabditida</taxon>
        <taxon>Tylenchina</taxon>
        <taxon>Panagrolaimomorpha</taxon>
        <taxon>Strongyloidoidea</taxon>
        <taxon>Strongyloididae</taxon>
        <taxon>Strongyloides</taxon>
    </lineage>
</organism>
<protein>
    <submittedName>
        <fullName evidence="2">Transcriptional regulator</fullName>
    </submittedName>
</protein>
<name>A0A0N5BRK0_STREA</name>
<dbReference type="Proteomes" id="UP000046392">
    <property type="component" value="Unplaced"/>
</dbReference>
<accession>A0A0N5BRK0</accession>
<proteinExistence type="predicted"/>
<sequence>MYSKSGIARILISYDNRRYVVKNYIAAKTVTYGTNFYLAGMIRSHRKPFLFVKIIHNCVPSKPSYEKLFVKEIPRRCIVKGKKPKFCFMGIMELSKLKGTIIKSTGLHKIE</sequence>
<keyword evidence="1" id="KW-1185">Reference proteome</keyword>